<evidence type="ECO:0000313" key="5">
    <source>
        <dbReference type="EMBL" id="KAK8076660.1"/>
    </source>
</evidence>
<keyword evidence="6" id="KW-1185">Reference proteome</keyword>
<feature type="compositionally biased region" description="Basic residues" evidence="4">
    <location>
        <begin position="633"/>
        <end position="648"/>
    </location>
</feature>
<sequence>MENTALTIQQRMAELLSHENTRTHVSAEEDVGVSQRIQSYFVAALEAMAQWDMRRLIIYLRLIVYLPTSELQHVIQTLPRTTISEFLRSLDPKRVAPDIDPTDGARISTGMYHLLGLGQHMDSYGTRKLFGKLLIRMNLLVRCAHAAGLMLDSNDYISLFRVYGAISDIAGAKRLWDETFGATKRQPSPDALHEFIKVRYLVDPMYYGFDKTRLVVTPRNLHRRGYLRFHQSVRRLDRLRFHRQGRAARFGLDRSMPTAMSLTRRVRGQGPITRLFKSWIARHHDMTEEVVCSFMIGTGEITTENVAPTGTRTNSANRQQRKGDFLRPTARLLNTIVEVYCSNAQLGWAFNILDFISREYQIPIPAETWFDLLEWSHVLSSTPATSWKMAGWYQQIPAEEATEFVWSTMTQEPYNVQPGFDQYAILLRSRIARGHFIKADDEVMEKMQTLYDEQCARYEKSVFNYIGTVRDGVVPVTAVLSAYQCARFRMQQMWFTLSEVSKRNIKRLRASNLTDHRAVVGLPDFIWRHARFVDNPVRYRLATGYVSLSDPARPRKLVLYKRRIQLDMPMKVKGTWRLVSRRPWRSHVMWSGRSLAEFRNSRLDPMPLLSGTLDAFRLPTPRTETQLLEWRRASKRMARGTGKRRKQERKPEERGDPSVLTNADFVNAYPKFKLERLLKKRIARAIYPQRKQKRQLKKLGTGMKTWKPGAGLRGKREKRERARTTIDGHVDDFERKMLANRDV</sequence>
<comment type="subcellular location">
    <subcellularLocation>
        <location evidence="1">Mitochondrion</location>
    </subcellularLocation>
</comment>
<evidence type="ECO:0000256" key="4">
    <source>
        <dbReference type="SAM" id="MobiDB-lite"/>
    </source>
</evidence>
<gene>
    <name evidence="5" type="ORF">PG994_003932</name>
</gene>
<evidence type="ECO:0000256" key="1">
    <source>
        <dbReference type="ARBA" id="ARBA00004173"/>
    </source>
</evidence>
<dbReference type="RefSeq" id="XP_066719619.1">
    <property type="nucleotide sequence ID" value="XM_066855341.1"/>
</dbReference>
<keyword evidence="3" id="KW-0496">Mitochondrion</keyword>
<evidence type="ECO:0000256" key="3">
    <source>
        <dbReference type="ARBA" id="ARBA00023128"/>
    </source>
</evidence>
<feature type="region of interest" description="Disordered" evidence="4">
    <location>
        <begin position="632"/>
        <end position="659"/>
    </location>
</feature>
<reference evidence="5 6" key="1">
    <citation type="submission" date="2023-01" db="EMBL/GenBank/DDBJ databases">
        <title>Analysis of 21 Apiospora genomes using comparative genomics revels a genus with tremendous synthesis potential of carbohydrate active enzymes and secondary metabolites.</title>
        <authorList>
            <person name="Sorensen T."/>
        </authorList>
    </citation>
    <scope>NUCLEOTIDE SEQUENCE [LARGE SCALE GENOMIC DNA]</scope>
    <source>
        <strain evidence="5 6">CBS 135458</strain>
    </source>
</reference>
<dbReference type="EMBL" id="JAQQWL010000004">
    <property type="protein sequence ID" value="KAK8076660.1"/>
    <property type="molecule type" value="Genomic_DNA"/>
</dbReference>
<dbReference type="GeneID" id="92088404"/>
<keyword evidence="2" id="KW-0809">Transit peptide</keyword>
<proteinExistence type="predicted"/>
<organism evidence="5 6">
    <name type="scientific">Apiospora phragmitis</name>
    <dbReference type="NCBI Taxonomy" id="2905665"/>
    <lineage>
        <taxon>Eukaryota</taxon>
        <taxon>Fungi</taxon>
        <taxon>Dikarya</taxon>
        <taxon>Ascomycota</taxon>
        <taxon>Pezizomycotina</taxon>
        <taxon>Sordariomycetes</taxon>
        <taxon>Xylariomycetidae</taxon>
        <taxon>Amphisphaeriales</taxon>
        <taxon>Apiosporaceae</taxon>
        <taxon>Apiospora</taxon>
    </lineage>
</organism>
<evidence type="ECO:0000313" key="6">
    <source>
        <dbReference type="Proteomes" id="UP001480595"/>
    </source>
</evidence>
<dbReference type="InterPro" id="IPR024319">
    <property type="entry name" value="ATPase_expression_mit"/>
</dbReference>
<protein>
    <submittedName>
        <fullName evidence="5">Uncharacterized protein</fullName>
    </submittedName>
</protein>
<dbReference type="Proteomes" id="UP001480595">
    <property type="component" value="Unassembled WGS sequence"/>
</dbReference>
<feature type="region of interest" description="Disordered" evidence="4">
    <location>
        <begin position="702"/>
        <end position="724"/>
    </location>
</feature>
<evidence type="ECO:0000256" key="2">
    <source>
        <dbReference type="ARBA" id="ARBA00022946"/>
    </source>
</evidence>
<dbReference type="Pfam" id="PF12921">
    <property type="entry name" value="ATP13"/>
    <property type="match status" value="1"/>
</dbReference>
<comment type="caution">
    <text evidence="5">The sequence shown here is derived from an EMBL/GenBank/DDBJ whole genome shotgun (WGS) entry which is preliminary data.</text>
</comment>
<accession>A0ABR1VZJ6</accession>
<name>A0ABR1VZJ6_9PEZI</name>